<dbReference type="AlphaFoldDB" id="A0A7D9EUC6"/>
<evidence type="ECO:0000313" key="2">
    <source>
        <dbReference type="Proteomes" id="UP001152795"/>
    </source>
</evidence>
<name>A0A7D9EUC6_PARCT</name>
<dbReference type="EMBL" id="CACRXK020009296">
    <property type="protein sequence ID" value="CAB4016880.1"/>
    <property type="molecule type" value="Genomic_DNA"/>
</dbReference>
<sequence length="166" mass="19277">MSSLVYLHPSLATDYKKTFKEFHDFTLSCGSPMGTILVSSRTICHKCERPLSVEQKKNMVVFYHINLGSYVSCRLTKVCRKCKIYEHYGYWTEKGSRYFDKDSLELKFLLSSEDTAFDICLLRECSSLLMVGAVPFSTYTASYNRRFGYHKGKVIVDKSKPKRMKR</sequence>
<proteinExistence type="predicted"/>
<organism evidence="1 2">
    <name type="scientific">Paramuricea clavata</name>
    <name type="common">Red gorgonian</name>
    <name type="synonym">Violescent sea-whip</name>
    <dbReference type="NCBI Taxonomy" id="317549"/>
    <lineage>
        <taxon>Eukaryota</taxon>
        <taxon>Metazoa</taxon>
        <taxon>Cnidaria</taxon>
        <taxon>Anthozoa</taxon>
        <taxon>Octocorallia</taxon>
        <taxon>Malacalcyonacea</taxon>
        <taxon>Plexauridae</taxon>
        <taxon>Paramuricea</taxon>
    </lineage>
</organism>
<evidence type="ECO:0000313" key="1">
    <source>
        <dbReference type="EMBL" id="CAB4016880.1"/>
    </source>
</evidence>
<accession>A0A7D9EUC6</accession>
<protein>
    <submittedName>
        <fullName evidence="1">Uncharacterized protein</fullName>
    </submittedName>
</protein>
<gene>
    <name evidence="1" type="ORF">PACLA_8A045239</name>
</gene>
<reference evidence="1" key="1">
    <citation type="submission" date="2020-04" db="EMBL/GenBank/DDBJ databases">
        <authorList>
            <person name="Alioto T."/>
            <person name="Alioto T."/>
            <person name="Gomez Garrido J."/>
        </authorList>
    </citation>
    <scope>NUCLEOTIDE SEQUENCE</scope>
    <source>
        <strain evidence="1">A484AB</strain>
    </source>
</reference>
<dbReference type="OrthoDB" id="5972318at2759"/>
<comment type="caution">
    <text evidence="1">The sequence shown here is derived from an EMBL/GenBank/DDBJ whole genome shotgun (WGS) entry which is preliminary data.</text>
</comment>
<dbReference type="Proteomes" id="UP001152795">
    <property type="component" value="Unassembled WGS sequence"/>
</dbReference>
<keyword evidence="2" id="KW-1185">Reference proteome</keyword>